<feature type="transmembrane region" description="Helical" evidence="2">
    <location>
        <begin position="20"/>
        <end position="43"/>
    </location>
</feature>
<evidence type="ECO:0000313" key="4">
    <source>
        <dbReference type="Proteomes" id="UP000034457"/>
    </source>
</evidence>
<name>A0A0G0F355_9BACT</name>
<proteinExistence type="predicted"/>
<keyword evidence="2" id="KW-0472">Membrane</keyword>
<reference evidence="3 4" key="1">
    <citation type="journal article" date="2015" name="Nature">
        <title>rRNA introns, odd ribosomes, and small enigmatic genomes across a large radiation of phyla.</title>
        <authorList>
            <person name="Brown C.T."/>
            <person name="Hug L.A."/>
            <person name="Thomas B.C."/>
            <person name="Sharon I."/>
            <person name="Castelle C.J."/>
            <person name="Singh A."/>
            <person name="Wilkins M.J."/>
            <person name="Williams K.H."/>
            <person name="Banfield J.F."/>
        </authorList>
    </citation>
    <scope>NUCLEOTIDE SEQUENCE [LARGE SCALE GENOMIC DNA]</scope>
</reference>
<dbReference type="Pfam" id="PF04203">
    <property type="entry name" value="Sortase"/>
    <property type="match status" value="1"/>
</dbReference>
<accession>A0A0G0F355</accession>
<sequence length="211" mass="24286">MSSKREKTRLSKENRFFKPLLIAGVAMVFVSFVILSLTFYRVLFEETRYSLKKFQRNVTVIKLVDREFGIVIPKISANARVISNVDPFDSKKYQVALTKGVAHALGSGYPGNAGNTFIFAHSSRDWYTANQYNSVFYLLYKLEKGDKIEMYYKNKRYIYEVTVKKFVEASEVSYLNSFATENTSILTLMTCWPPGTTLKRLIIQARISDTN</sequence>
<dbReference type="GO" id="GO:0016787">
    <property type="term" value="F:hydrolase activity"/>
    <property type="evidence" value="ECO:0007669"/>
    <property type="project" value="UniProtKB-KW"/>
</dbReference>
<evidence type="ECO:0000256" key="2">
    <source>
        <dbReference type="SAM" id="Phobius"/>
    </source>
</evidence>
<evidence type="ECO:0008006" key="5">
    <source>
        <dbReference type="Google" id="ProtNLM"/>
    </source>
</evidence>
<dbReference type="InterPro" id="IPR005754">
    <property type="entry name" value="Sortase"/>
</dbReference>
<dbReference type="SUPFAM" id="SSF63817">
    <property type="entry name" value="Sortase"/>
    <property type="match status" value="1"/>
</dbReference>
<dbReference type="InterPro" id="IPR023365">
    <property type="entry name" value="Sortase_dom-sf"/>
</dbReference>
<dbReference type="InterPro" id="IPR042003">
    <property type="entry name" value="Sortase_E"/>
</dbReference>
<dbReference type="CDD" id="cd05830">
    <property type="entry name" value="Sortase_E"/>
    <property type="match status" value="1"/>
</dbReference>
<dbReference type="Gene3D" id="2.40.260.10">
    <property type="entry name" value="Sortase"/>
    <property type="match status" value="1"/>
</dbReference>
<organism evidence="3 4">
    <name type="scientific">Candidatus Roizmanbacteria bacterium GW2011_GWA2_35_19</name>
    <dbReference type="NCBI Taxonomy" id="1618478"/>
    <lineage>
        <taxon>Bacteria</taxon>
        <taxon>Candidatus Roizmaniibacteriota</taxon>
    </lineage>
</organism>
<evidence type="ECO:0000313" key="3">
    <source>
        <dbReference type="EMBL" id="KKP73832.1"/>
    </source>
</evidence>
<comment type="caution">
    <text evidence="3">The sequence shown here is derived from an EMBL/GenBank/DDBJ whole genome shotgun (WGS) entry which is preliminary data.</text>
</comment>
<dbReference type="AlphaFoldDB" id="A0A0G0F355"/>
<dbReference type="STRING" id="1618478.UR68_C0002G0055"/>
<gene>
    <name evidence="3" type="ORF">UR68_C0002G0055</name>
</gene>
<keyword evidence="1" id="KW-0378">Hydrolase</keyword>
<keyword evidence="2" id="KW-0812">Transmembrane</keyword>
<evidence type="ECO:0000256" key="1">
    <source>
        <dbReference type="ARBA" id="ARBA00022801"/>
    </source>
</evidence>
<keyword evidence="2" id="KW-1133">Transmembrane helix</keyword>
<dbReference type="Proteomes" id="UP000034457">
    <property type="component" value="Unassembled WGS sequence"/>
</dbReference>
<protein>
    <recommendedName>
        <fullName evidence="5">Sortase family protein</fullName>
    </recommendedName>
</protein>
<dbReference type="EMBL" id="LBQC01000002">
    <property type="protein sequence ID" value="KKP73832.1"/>
    <property type="molecule type" value="Genomic_DNA"/>
</dbReference>
<dbReference type="NCBIfam" id="TIGR01076">
    <property type="entry name" value="sortase_fam"/>
    <property type="match status" value="1"/>
</dbReference>